<gene>
    <name evidence="1" type="ORF">C7Y71_004535</name>
</gene>
<sequence>MCKYCRCTSLKSITIPNSVTSIGDYVFFGCSKLKNIYIARKTSPKIKIDYGYEEGNYIYSFAGVPKSCTLHVPKGCKKAYKNKEPWRNFSKIIDDL</sequence>
<dbReference type="Proteomes" id="UP000249375">
    <property type="component" value="Chromosome"/>
</dbReference>
<evidence type="ECO:0000313" key="2">
    <source>
        <dbReference type="Proteomes" id="UP000249375"/>
    </source>
</evidence>
<dbReference type="EMBL" id="CP033459">
    <property type="protein sequence ID" value="QFQ12339.1"/>
    <property type="molecule type" value="Genomic_DNA"/>
</dbReference>
<keyword evidence="2" id="KW-1185">Reference proteome</keyword>
<evidence type="ECO:0000313" key="1">
    <source>
        <dbReference type="EMBL" id="QFQ12339.1"/>
    </source>
</evidence>
<accession>A0A5P8E5M4</accession>
<organism evidence="1 2">
    <name type="scientific">Pseudoprevotella muciniphila</name>
    <dbReference type="NCBI Taxonomy" id="2133944"/>
    <lineage>
        <taxon>Bacteria</taxon>
        <taxon>Pseudomonadati</taxon>
        <taxon>Bacteroidota</taxon>
        <taxon>Bacteroidia</taxon>
        <taxon>Bacteroidales</taxon>
        <taxon>Prevotellaceae</taxon>
        <taxon>Pseudoprevotella</taxon>
    </lineage>
</organism>
<dbReference type="InterPro" id="IPR026906">
    <property type="entry name" value="LRR_5"/>
</dbReference>
<proteinExistence type="predicted"/>
<dbReference type="OrthoDB" id="1071848at2"/>
<dbReference type="Pfam" id="PF13306">
    <property type="entry name" value="LRR_5"/>
    <property type="match status" value="1"/>
</dbReference>
<protein>
    <recommendedName>
        <fullName evidence="3">Leucine-rich repeat domain-containing protein</fullName>
    </recommendedName>
</protein>
<reference evidence="1 2" key="1">
    <citation type="submission" date="2018-11" db="EMBL/GenBank/DDBJ databases">
        <authorList>
            <person name="Na S.W."/>
            <person name="Baik M."/>
        </authorList>
    </citation>
    <scope>NUCLEOTIDE SEQUENCE [LARGE SCALE GENOMIC DNA]</scope>
    <source>
        <strain evidence="1 2">E39</strain>
    </source>
</reference>
<dbReference type="Gene3D" id="3.40.50.12480">
    <property type="match status" value="1"/>
</dbReference>
<evidence type="ECO:0008006" key="3">
    <source>
        <dbReference type="Google" id="ProtNLM"/>
    </source>
</evidence>
<dbReference type="AlphaFoldDB" id="A0A5P8E5M4"/>
<dbReference type="KEGG" id="alq:C7Y71_004535"/>
<name>A0A5P8E5M4_9BACT</name>